<dbReference type="EMBL" id="MTHD01000002">
    <property type="protein sequence ID" value="OMG55294.1"/>
    <property type="molecule type" value="Genomic_DNA"/>
</dbReference>
<dbReference type="Proteomes" id="UP000187526">
    <property type="component" value="Unassembled WGS sequence"/>
</dbReference>
<feature type="transmembrane region" description="Helical" evidence="2">
    <location>
        <begin position="122"/>
        <end position="143"/>
    </location>
</feature>
<evidence type="ECO:0000259" key="3">
    <source>
        <dbReference type="Pfam" id="PF16963"/>
    </source>
</evidence>
<feature type="transmembrane region" description="Helical" evidence="2">
    <location>
        <begin position="97"/>
        <end position="116"/>
    </location>
</feature>
<dbReference type="Gene3D" id="3.30.70.2880">
    <property type="match status" value="1"/>
</dbReference>
<dbReference type="AlphaFoldDB" id="A0A1R1I9E1"/>
<dbReference type="InterPro" id="IPR029016">
    <property type="entry name" value="GAF-like_dom_sf"/>
</dbReference>
<feature type="transmembrane region" description="Helical" evidence="2">
    <location>
        <begin position="46"/>
        <end position="66"/>
    </location>
</feature>
<reference evidence="4 5" key="1">
    <citation type="submission" date="2016-10" db="EMBL/GenBank/DDBJ databases">
        <title>Alkaliphiles isolated from bioreactors.</title>
        <authorList>
            <person name="Salah Z."/>
            <person name="Rout S.P."/>
            <person name="Humphreys P.N."/>
        </authorList>
    </citation>
    <scope>NUCLEOTIDE SEQUENCE [LARGE SCALE GENOMIC DNA]</scope>
    <source>
        <strain evidence="4 5">ZS02</strain>
    </source>
</reference>
<sequence>MTNGPISGSFQQGLTGSPNPAHPVRDDSTITGTALGKLTSTSVSPLAAAAEILFLPLIAVILGFIFNPGDPLWIQASFPWSWFAPVILALRYGPLAGLGGAGLLLVAWLLANIGHYDTFPKLYFLGGLILVMLVGEFSSLWLARTRRAETVQIYLDQRLEHLTRQYYLLRLSHDRLEQDLISRPMSMRDALLTLRGLGENPDGAHGGDTLLRLLAQYCQLESASLHQVIDGEVQDRPLATIGTTTPLADGDPMIAQALASLALCHISQVQAEQQERTRYLIVAPLINLNGDVYGLLTVEDLPFFSLQDETLQTINLLLGYYTDGLAVHALAASVCEKIPLCPPEFAFETQRLWHLRQTTGIGSIIVALEFLPRAIDADLPMQLMRMKRSLDEHWLCAGAGKMVLATLMPLGDVATAEGFLARLEAWAQQKSEGTLAQLGIFPHILPLHGEPPLTVLKRVQELADG</sequence>
<evidence type="ECO:0000256" key="1">
    <source>
        <dbReference type="SAM" id="MobiDB-lite"/>
    </source>
</evidence>
<keyword evidence="2" id="KW-0472">Membrane</keyword>
<evidence type="ECO:0000313" key="4">
    <source>
        <dbReference type="EMBL" id="OMG55294.1"/>
    </source>
</evidence>
<name>A0A1R1I9E1_9RHOO</name>
<proteinExistence type="predicted"/>
<evidence type="ECO:0000313" key="5">
    <source>
        <dbReference type="Proteomes" id="UP000187526"/>
    </source>
</evidence>
<dbReference type="STRING" id="418702.BJN45_08275"/>
<keyword evidence="2" id="KW-1133">Transmembrane helix</keyword>
<organism evidence="4 5">
    <name type="scientific">Azonexus hydrophilus</name>
    <dbReference type="NCBI Taxonomy" id="418702"/>
    <lineage>
        <taxon>Bacteria</taxon>
        <taxon>Pseudomonadati</taxon>
        <taxon>Pseudomonadota</taxon>
        <taxon>Betaproteobacteria</taxon>
        <taxon>Rhodocyclales</taxon>
        <taxon>Azonexaceae</taxon>
        <taxon>Azonexus</taxon>
    </lineage>
</organism>
<comment type="caution">
    <text evidence="4">The sequence shown here is derived from an EMBL/GenBank/DDBJ whole genome shotgun (WGS) entry which is preliminary data.</text>
</comment>
<dbReference type="SUPFAM" id="SSF55781">
    <property type="entry name" value="GAF domain-like"/>
    <property type="match status" value="1"/>
</dbReference>
<accession>A0A1R1I9E1</accession>
<dbReference type="Pfam" id="PF16963">
    <property type="entry name" value="PelD_GGDEF"/>
    <property type="match status" value="1"/>
</dbReference>
<dbReference type="InterPro" id="IPR038367">
    <property type="entry name" value="PelD_GGDEF_sf"/>
</dbReference>
<keyword evidence="5" id="KW-1185">Reference proteome</keyword>
<feature type="compositionally biased region" description="Polar residues" evidence="1">
    <location>
        <begin position="1"/>
        <end position="18"/>
    </location>
</feature>
<feature type="domain" description="PelD GGDEF" evidence="3">
    <location>
        <begin position="339"/>
        <end position="458"/>
    </location>
</feature>
<dbReference type="InterPro" id="IPR031583">
    <property type="entry name" value="PelD_GGDEF"/>
</dbReference>
<dbReference type="RefSeq" id="WP_076094238.1">
    <property type="nucleotide sequence ID" value="NZ_MTHD01000002.1"/>
</dbReference>
<evidence type="ECO:0000256" key="2">
    <source>
        <dbReference type="SAM" id="Phobius"/>
    </source>
</evidence>
<protein>
    <recommendedName>
        <fullName evidence="3">PelD GGDEF domain-containing protein</fullName>
    </recommendedName>
</protein>
<feature type="region of interest" description="Disordered" evidence="1">
    <location>
        <begin position="1"/>
        <end position="26"/>
    </location>
</feature>
<dbReference type="OrthoDB" id="5442761at2"/>
<dbReference type="Gene3D" id="3.30.450.40">
    <property type="match status" value="1"/>
</dbReference>
<gene>
    <name evidence="4" type="ORF">BJN45_08275</name>
</gene>
<keyword evidence="2" id="KW-0812">Transmembrane</keyword>